<name>A0A9P1JTI6_9PROT</name>
<dbReference type="PROSITE" id="PS50894">
    <property type="entry name" value="HPT"/>
    <property type="match status" value="1"/>
</dbReference>
<dbReference type="KEGG" id="abs:AZOBR_200201"/>
<dbReference type="InterPro" id="IPR036641">
    <property type="entry name" value="HPT_dom_sf"/>
</dbReference>
<feature type="compositionally biased region" description="Basic residues" evidence="3">
    <location>
        <begin position="261"/>
        <end position="297"/>
    </location>
</feature>
<dbReference type="Proteomes" id="UP000007319">
    <property type="component" value="Chromosome"/>
</dbReference>
<feature type="compositionally biased region" description="Basic and acidic residues" evidence="3">
    <location>
        <begin position="333"/>
        <end position="350"/>
    </location>
</feature>
<evidence type="ECO:0000256" key="2">
    <source>
        <dbReference type="PROSITE-ProRule" id="PRU00110"/>
    </source>
</evidence>
<feature type="region of interest" description="Disordered" evidence="3">
    <location>
        <begin position="129"/>
        <end position="163"/>
    </location>
</feature>
<dbReference type="AlphaFoldDB" id="A0A9P1JTI6"/>
<feature type="compositionally biased region" description="Basic and acidic residues" evidence="3">
    <location>
        <begin position="433"/>
        <end position="457"/>
    </location>
</feature>
<feature type="region of interest" description="Disordered" evidence="3">
    <location>
        <begin position="197"/>
        <end position="524"/>
    </location>
</feature>
<dbReference type="InterPro" id="IPR051315">
    <property type="entry name" value="Bact_Chemotaxis_CheA"/>
</dbReference>
<feature type="compositionally biased region" description="Basic residues" evidence="3">
    <location>
        <begin position="216"/>
        <end position="227"/>
    </location>
</feature>
<dbReference type="Gene3D" id="1.20.120.160">
    <property type="entry name" value="HPT domain"/>
    <property type="match status" value="1"/>
</dbReference>
<dbReference type="SMART" id="SM00073">
    <property type="entry name" value="HPT"/>
    <property type="match status" value="1"/>
</dbReference>
<dbReference type="EMBL" id="HE577327">
    <property type="protein sequence ID" value="CCC99496.1"/>
    <property type="molecule type" value="Genomic_DNA"/>
</dbReference>
<dbReference type="SUPFAM" id="SSF47226">
    <property type="entry name" value="Histidine-containing phosphotransfer domain, HPT domain"/>
    <property type="match status" value="1"/>
</dbReference>
<dbReference type="PANTHER" id="PTHR43395">
    <property type="entry name" value="SENSOR HISTIDINE KINASE CHEA"/>
    <property type="match status" value="1"/>
</dbReference>
<feature type="domain" description="HPt" evidence="4">
    <location>
        <begin position="1"/>
        <end position="104"/>
    </location>
</feature>
<gene>
    <name evidence="5" type="ORF">AZOBR_200201</name>
</gene>
<dbReference type="GO" id="GO:0000160">
    <property type="term" value="P:phosphorelay signal transduction system"/>
    <property type="evidence" value="ECO:0007669"/>
    <property type="project" value="UniProtKB-KW"/>
</dbReference>
<dbReference type="InterPro" id="IPR008207">
    <property type="entry name" value="Sig_transdc_His_kin_Hpt_dom"/>
</dbReference>
<feature type="compositionally biased region" description="Basic residues" evidence="3">
    <location>
        <begin position="489"/>
        <end position="501"/>
    </location>
</feature>
<keyword evidence="6" id="KW-1185">Reference proteome</keyword>
<reference evidence="5 6" key="1">
    <citation type="journal article" date="2011" name="PLoS Genet.">
        <title>Azospirillum genomes reveal transition of bacteria from aquatic to terrestrial environments.</title>
        <authorList>
            <person name="Wisniewski-Dye F."/>
            <person name="Borziak K."/>
            <person name="Khalsa-Moyers G."/>
            <person name="Alexandre G."/>
            <person name="Sukharnikov L.O."/>
            <person name="Wuichet K."/>
            <person name="Hurst G.B."/>
            <person name="McDonald W.H."/>
            <person name="Robertson J.S."/>
            <person name="Barbe V."/>
            <person name="Calteau A."/>
            <person name="Rouy Z."/>
            <person name="Mangenot S."/>
            <person name="Prigent-Combaret C."/>
            <person name="Normand P."/>
            <person name="Boyer M."/>
            <person name="Siguier P."/>
            <person name="Dessaux Y."/>
            <person name="Elmerich C."/>
            <person name="Condemine G."/>
            <person name="Krishnen G."/>
            <person name="Kennedy I."/>
            <person name="Paterson A.H."/>
            <person name="Gonzalez V."/>
            <person name="Mavingui P."/>
            <person name="Zhulin I.B."/>
        </authorList>
    </citation>
    <scope>NUCLEOTIDE SEQUENCE [LARGE SCALE GENOMIC DNA]</scope>
    <source>
        <strain evidence="5 6">Sp245</strain>
    </source>
</reference>
<evidence type="ECO:0000313" key="6">
    <source>
        <dbReference type="Proteomes" id="UP000007319"/>
    </source>
</evidence>
<protein>
    <recommendedName>
        <fullName evidence="4">HPt domain-containing protein</fullName>
    </recommendedName>
</protein>
<dbReference type="GO" id="GO:0004672">
    <property type="term" value="F:protein kinase activity"/>
    <property type="evidence" value="ECO:0007669"/>
    <property type="project" value="UniProtKB-ARBA"/>
</dbReference>
<evidence type="ECO:0000259" key="4">
    <source>
        <dbReference type="PROSITE" id="PS50894"/>
    </source>
</evidence>
<evidence type="ECO:0000256" key="3">
    <source>
        <dbReference type="SAM" id="MobiDB-lite"/>
    </source>
</evidence>
<keyword evidence="1" id="KW-0902">Two-component regulatory system</keyword>
<evidence type="ECO:0000256" key="1">
    <source>
        <dbReference type="ARBA" id="ARBA00023012"/>
    </source>
</evidence>
<accession>A0A9P1JTI6</accession>
<dbReference type="Pfam" id="PF01627">
    <property type="entry name" value="Hpt"/>
    <property type="match status" value="1"/>
</dbReference>
<organism evidence="5 6">
    <name type="scientific">Azospirillum baldaniorum</name>
    <dbReference type="NCBI Taxonomy" id="1064539"/>
    <lineage>
        <taxon>Bacteria</taxon>
        <taxon>Pseudomonadati</taxon>
        <taxon>Pseudomonadota</taxon>
        <taxon>Alphaproteobacteria</taxon>
        <taxon>Rhodospirillales</taxon>
        <taxon>Azospirillaceae</taxon>
        <taxon>Azospirillum</taxon>
    </lineage>
</organism>
<feature type="compositionally biased region" description="Low complexity" evidence="3">
    <location>
        <begin position="382"/>
        <end position="391"/>
    </location>
</feature>
<proteinExistence type="predicted"/>
<dbReference type="PANTHER" id="PTHR43395:SF10">
    <property type="entry name" value="CHEMOTAXIS PROTEIN CHEA"/>
    <property type="match status" value="1"/>
</dbReference>
<sequence>MEDLSRFKQTYFDESAELLEVAESGLLRLTPGEVDSDEVNAIFRAVHSIKGGGGAFGFTELVAFAHEFETVMDGVRNNTVPVTTELVDTLIRANDLLGQMLAYAREGDPAPAGTTDGTVAALRRHLSGGAPQVQAPAAAPAAPAPAPTYAPTYADDEDDEAGLFGDAMAGHRRRPCGGGPGSPRQAALDHRLPAAVRPADVGQRAGLHAARSAPAGRRHRRMPHRRPAQPPEPGGGASPPLLDGHAGRRRGRRSGQDQRRLRVRGRRLRHPHHHGGPAPRRPRGAAPRHRSGARCHGRPAGGGRRATSQSPWGRRSQGRGHPPASQRRRCGARRADQPHHPRRSRQDRPAGQHGRRDGHHPGDDRGACARAAPRRVPGASGRTGAAGPAHPRAARERDVDPRPAGVERLLPHAAAGPRMRRHDRQGGPARHQRRDDRGGQDGGGEPRRSADPHDPQLHRPRAGRAGGAGARRQAARRHRAPVGAAPLGPHRHRDHRRRARHQPAQGAVQGHREGARPAGRHPVG</sequence>
<dbReference type="CDD" id="cd00088">
    <property type="entry name" value="HPT"/>
    <property type="match status" value="1"/>
</dbReference>
<keyword evidence="2" id="KW-0597">Phosphoprotein</keyword>
<evidence type="ECO:0000313" key="5">
    <source>
        <dbReference type="EMBL" id="CCC99496.1"/>
    </source>
</evidence>
<feature type="modified residue" description="Phosphohistidine" evidence="2">
    <location>
        <position position="47"/>
    </location>
</feature>